<feature type="region of interest" description="Disordered" evidence="1">
    <location>
        <begin position="1"/>
        <end position="24"/>
    </location>
</feature>
<name>A0ABN8I8V7_9NEOP</name>
<reference evidence="2" key="1">
    <citation type="submission" date="2022-03" db="EMBL/GenBank/DDBJ databases">
        <authorList>
            <person name="Martin H S."/>
        </authorList>
    </citation>
    <scope>NUCLEOTIDE SEQUENCE</scope>
</reference>
<evidence type="ECO:0000313" key="2">
    <source>
        <dbReference type="EMBL" id="CAH2048793.1"/>
    </source>
</evidence>
<sequence>MGLTSNTGLLSSAPQKPIAAARKTTKELKCSAPFVLRPWIQKDRDPPPLTHTSRGISMSPLKGVLSKP</sequence>
<protein>
    <submittedName>
        <fullName evidence="2">Uncharacterized protein</fullName>
    </submittedName>
</protein>
<dbReference type="EMBL" id="OW152830">
    <property type="protein sequence ID" value="CAH2048793.1"/>
    <property type="molecule type" value="Genomic_DNA"/>
</dbReference>
<feature type="non-terminal residue" evidence="2">
    <location>
        <position position="1"/>
    </location>
</feature>
<proteinExistence type="predicted"/>
<feature type="compositionally biased region" description="Polar residues" evidence="1">
    <location>
        <begin position="1"/>
        <end position="14"/>
    </location>
</feature>
<evidence type="ECO:0000313" key="3">
    <source>
        <dbReference type="Proteomes" id="UP000837857"/>
    </source>
</evidence>
<feature type="region of interest" description="Disordered" evidence="1">
    <location>
        <begin position="39"/>
        <end position="68"/>
    </location>
</feature>
<dbReference type="Proteomes" id="UP000837857">
    <property type="component" value="Chromosome 18"/>
</dbReference>
<gene>
    <name evidence="2" type="ORF">IPOD504_LOCUS6378</name>
</gene>
<organism evidence="2 3">
    <name type="scientific">Iphiclides podalirius</name>
    <name type="common">scarce swallowtail</name>
    <dbReference type="NCBI Taxonomy" id="110791"/>
    <lineage>
        <taxon>Eukaryota</taxon>
        <taxon>Metazoa</taxon>
        <taxon>Ecdysozoa</taxon>
        <taxon>Arthropoda</taxon>
        <taxon>Hexapoda</taxon>
        <taxon>Insecta</taxon>
        <taxon>Pterygota</taxon>
        <taxon>Neoptera</taxon>
        <taxon>Endopterygota</taxon>
        <taxon>Lepidoptera</taxon>
        <taxon>Glossata</taxon>
        <taxon>Ditrysia</taxon>
        <taxon>Papilionoidea</taxon>
        <taxon>Papilionidae</taxon>
        <taxon>Papilioninae</taxon>
        <taxon>Iphiclides</taxon>
    </lineage>
</organism>
<evidence type="ECO:0000256" key="1">
    <source>
        <dbReference type="SAM" id="MobiDB-lite"/>
    </source>
</evidence>
<keyword evidence="3" id="KW-1185">Reference proteome</keyword>
<accession>A0ABN8I8V7</accession>